<gene>
    <name evidence="1" type="ordered locus">Hbut_0705</name>
</gene>
<name>A2BKP9_HYPBU</name>
<dbReference type="SUPFAM" id="SSF53649">
    <property type="entry name" value="Alkaline phosphatase-like"/>
    <property type="match status" value="1"/>
</dbReference>
<organism evidence="1 2">
    <name type="scientific">Hyperthermus butylicus (strain DSM 5456 / JCM 9403 / PLM1-5)</name>
    <dbReference type="NCBI Taxonomy" id="415426"/>
    <lineage>
        <taxon>Archaea</taxon>
        <taxon>Thermoproteota</taxon>
        <taxon>Thermoprotei</taxon>
        <taxon>Desulfurococcales</taxon>
        <taxon>Pyrodictiaceae</taxon>
        <taxon>Hyperthermus</taxon>
    </lineage>
</organism>
<reference evidence="1 2" key="1">
    <citation type="journal article" date="2007" name="Archaea">
        <title>The genome of Hyperthermus butylicus: a sulfur-reducing, peptide fermenting, neutrophilic Crenarchaeote growing up to 108 degrees C.</title>
        <authorList>
            <person name="Brugger K."/>
            <person name="Chen L."/>
            <person name="Stark M."/>
            <person name="Zibat A."/>
            <person name="Redder P."/>
            <person name="Ruepp A."/>
            <person name="Awayez M."/>
            <person name="She Q."/>
            <person name="Garrett R.A."/>
            <person name="Klenk H.P."/>
        </authorList>
    </citation>
    <scope>NUCLEOTIDE SEQUENCE [LARGE SCALE GENOMIC DNA]</scope>
    <source>
        <strain evidence="2">DSM 5456 / JCM 9403 / PLM1-5</strain>
    </source>
</reference>
<evidence type="ECO:0008006" key="3">
    <source>
        <dbReference type="Google" id="ProtNLM"/>
    </source>
</evidence>
<protein>
    <recommendedName>
        <fullName evidence="3">Type I phosphodiesterase/nucleotide pyrophosphatase</fullName>
    </recommendedName>
</protein>
<accession>A2BKP9</accession>
<dbReference type="KEGG" id="hbu:Hbut_0705"/>
<dbReference type="Gene3D" id="3.40.720.10">
    <property type="entry name" value="Alkaline Phosphatase, subunit A"/>
    <property type="match status" value="1"/>
</dbReference>
<dbReference type="OrthoDB" id="91166at2157"/>
<dbReference type="HOGENOM" id="CLU_965115_0_0_2"/>
<evidence type="ECO:0000313" key="2">
    <source>
        <dbReference type="Proteomes" id="UP000002593"/>
    </source>
</evidence>
<dbReference type="EnsemblBacteria" id="ABM80560">
    <property type="protein sequence ID" value="ABM80560"/>
    <property type="gene ID" value="Hbut_0705"/>
</dbReference>
<keyword evidence="2" id="KW-1185">Reference proteome</keyword>
<sequence length="305" mass="35706">MKVFIAGIDGLEYELVVRWRLRGLMQRYYGRHDVTVAVRPGEPLYTPFIWASFLLGRPSYELGFSYSRQRVERDAQAYPPLLRLFYKLRVRLLGYRSLGIRRLLVKLGLYSFERAGAAAEKYETMPGELVEHTFVAKAEKMGYRVWFKEFPSLRDPTFAQHRVGLTKLFDADYGERIRFLYDMLDRAEKDFHEAARMLDEYDLVLYYTSVIDEAHHLIYRPDSLKLMTVLRSIYGRVEKMIAELAGKKGGRVAILVVSDHGYDSRLHEHSPYGYWSLNVEPPRRPEKVTDFHDIVLELLEKPPKG</sequence>
<dbReference type="Pfam" id="PF01663">
    <property type="entry name" value="Phosphodiest"/>
    <property type="match status" value="1"/>
</dbReference>
<dbReference type="AlphaFoldDB" id="A2BKP9"/>
<dbReference type="eggNOG" id="arCOG01380">
    <property type="taxonomic scope" value="Archaea"/>
</dbReference>
<dbReference type="EMBL" id="CP000493">
    <property type="protein sequence ID" value="ABM80560.1"/>
    <property type="molecule type" value="Genomic_DNA"/>
</dbReference>
<dbReference type="Proteomes" id="UP000002593">
    <property type="component" value="Chromosome"/>
</dbReference>
<dbReference type="InterPro" id="IPR002591">
    <property type="entry name" value="Phosphodiest/P_Trfase"/>
</dbReference>
<evidence type="ECO:0000313" key="1">
    <source>
        <dbReference type="EMBL" id="ABM80560.1"/>
    </source>
</evidence>
<dbReference type="InterPro" id="IPR017850">
    <property type="entry name" value="Alkaline_phosphatase_core_sf"/>
</dbReference>
<proteinExistence type="predicted"/>